<gene>
    <name evidence="1" type="ORF">COW24_00220</name>
</gene>
<evidence type="ECO:0000313" key="1">
    <source>
        <dbReference type="EMBL" id="PIW37432.1"/>
    </source>
</evidence>
<name>A0A2M7H5C3_9BACT</name>
<dbReference type="AlphaFoldDB" id="A0A2M7H5C3"/>
<comment type="caution">
    <text evidence="1">The sequence shown here is derived from an EMBL/GenBank/DDBJ whole genome shotgun (WGS) entry which is preliminary data.</text>
</comment>
<sequence length="274" mass="31506">MGFPDTARGREDRECFNLLVRSVYPEILIDLADRIYVQHERPAVFLHFDHINLNLRRDNSQRPALFASLNRRMEVLFDAFTDALRTCGNLAGDAEVVRCLSEGYSHYLFRTKNFPWEEPLQNFPPEMSLPVLDVATGLSGFNLLHDWPALYPRLILTDNMPFIVRGLAHFKNLLGRENVEVRYGDFSNGGPAGEKVGCLRVQKFLHHLKRPERQRFLQWALGILEPGGQLRVLDTDLELRILHLAGDPQVRSRLIRGYPETLVEIENEFCGNVV</sequence>
<dbReference type="EMBL" id="PFGC01000005">
    <property type="protein sequence ID" value="PIW37432.1"/>
    <property type="molecule type" value="Genomic_DNA"/>
</dbReference>
<dbReference type="Gene3D" id="3.40.50.150">
    <property type="entry name" value="Vaccinia Virus protein VP39"/>
    <property type="match status" value="1"/>
</dbReference>
<feature type="non-terminal residue" evidence="1">
    <location>
        <position position="274"/>
    </location>
</feature>
<dbReference type="SUPFAM" id="SSF53335">
    <property type="entry name" value="S-adenosyl-L-methionine-dependent methyltransferases"/>
    <property type="match status" value="1"/>
</dbReference>
<dbReference type="InterPro" id="IPR029063">
    <property type="entry name" value="SAM-dependent_MTases_sf"/>
</dbReference>
<dbReference type="Proteomes" id="UP000230292">
    <property type="component" value="Unassembled WGS sequence"/>
</dbReference>
<accession>A0A2M7H5C3</accession>
<organism evidence="1 2">
    <name type="scientific">Candidatus Kerfeldbacteria bacterium CG15_BIG_FIL_POST_REV_8_21_14_020_45_12</name>
    <dbReference type="NCBI Taxonomy" id="2014247"/>
    <lineage>
        <taxon>Bacteria</taxon>
        <taxon>Candidatus Kerfeldiibacteriota</taxon>
    </lineage>
</organism>
<evidence type="ECO:0000313" key="2">
    <source>
        <dbReference type="Proteomes" id="UP000230292"/>
    </source>
</evidence>
<proteinExistence type="predicted"/>
<protein>
    <submittedName>
        <fullName evidence="1">Uncharacterized protein</fullName>
    </submittedName>
</protein>
<reference evidence="1 2" key="1">
    <citation type="submission" date="2017-09" db="EMBL/GenBank/DDBJ databases">
        <title>Depth-based differentiation of microbial function through sediment-hosted aquifers and enrichment of novel symbionts in the deep terrestrial subsurface.</title>
        <authorList>
            <person name="Probst A.J."/>
            <person name="Ladd B."/>
            <person name="Jarett J.K."/>
            <person name="Geller-Mcgrath D.E."/>
            <person name="Sieber C.M."/>
            <person name="Emerson J.B."/>
            <person name="Anantharaman K."/>
            <person name="Thomas B.C."/>
            <person name="Malmstrom R."/>
            <person name="Stieglmeier M."/>
            <person name="Klingl A."/>
            <person name="Woyke T."/>
            <person name="Ryan C.M."/>
            <person name="Banfield J.F."/>
        </authorList>
    </citation>
    <scope>NUCLEOTIDE SEQUENCE [LARGE SCALE GENOMIC DNA]</scope>
    <source>
        <strain evidence="1">CG15_BIG_FIL_POST_REV_8_21_14_020_45_12</strain>
    </source>
</reference>